<evidence type="ECO:0000313" key="6">
    <source>
        <dbReference type="Proteomes" id="UP000230069"/>
    </source>
</evidence>
<dbReference type="InterPro" id="IPR027417">
    <property type="entry name" value="P-loop_NTPase"/>
</dbReference>
<dbReference type="EMBL" id="KZ305096">
    <property type="protein sequence ID" value="PIA27348.1"/>
    <property type="molecule type" value="Genomic_DNA"/>
</dbReference>
<organism evidence="5 6">
    <name type="scientific">Aquilegia coerulea</name>
    <name type="common">Rocky mountain columbine</name>
    <dbReference type="NCBI Taxonomy" id="218851"/>
    <lineage>
        <taxon>Eukaryota</taxon>
        <taxon>Viridiplantae</taxon>
        <taxon>Streptophyta</taxon>
        <taxon>Embryophyta</taxon>
        <taxon>Tracheophyta</taxon>
        <taxon>Spermatophyta</taxon>
        <taxon>Magnoliopsida</taxon>
        <taxon>Ranunculales</taxon>
        <taxon>Ranunculaceae</taxon>
        <taxon>Thalictroideae</taxon>
        <taxon>Aquilegia</taxon>
    </lineage>
</organism>
<sequence>MKEILSKLPKQTWFEVCELYQWQGSWYFAPHLEAMFTAQLLFEARDDDIIIATLPKTGTTWLKSLIPYIVEGSKYEDDDDDPFLKDSPQFVVKTLEINVFRGNQNPDLSMQDCLLSLARNPKDVFVSSWHFMNKVMRPMESPYPIEKAFESFCNGVQIFGPYFDHVLKYWNESLKVREKILFLKYEEMKRNPKGEVEKLASFIGRPFANNVEIENVLQKSSFERLKNLDVNKTGFVRHGGPPNSSFFRLGTIGDWKNYFTPDMQERLDHIATLKLEGSGLDLDI</sequence>
<dbReference type="InterPro" id="IPR000863">
    <property type="entry name" value="Sulfotransferase_dom"/>
</dbReference>
<dbReference type="Gene3D" id="3.40.50.300">
    <property type="entry name" value="P-loop containing nucleotide triphosphate hydrolases"/>
    <property type="match status" value="1"/>
</dbReference>
<comment type="similarity">
    <text evidence="1 3">Belongs to the sulfotransferase 1 family.</text>
</comment>
<evidence type="ECO:0000256" key="1">
    <source>
        <dbReference type="ARBA" id="ARBA00005771"/>
    </source>
</evidence>
<dbReference type="Pfam" id="PF00685">
    <property type="entry name" value="Sulfotransfer_1"/>
    <property type="match status" value="1"/>
</dbReference>
<gene>
    <name evidence="5" type="ORF">AQUCO_07900002v1</name>
</gene>
<dbReference type="Proteomes" id="UP000230069">
    <property type="component" value="Unassembled WGS sequence"/>
</dbReference>
<dbReference type="SUPFAM" id="SSF52540">
    <property type="entry name" value="P-loop containing nucleoside triphosphate hydrolases"/>
    <property type="match status" value="1"/>
</dbReference>
<dbReference type="EC" id="2.8.2.-" evidence="3"/>
<evidence type="ECO:0000259" key="4">
    <source>
        <dbReference type="Pfam" id="PF00685"/>
    </source>
</evidence>
<keyword evidence="2 3" id="KW-0808">Transferase</keyword>
<protein>
    <recommendedName>
        <fullName evidence="3">Sulfotransferase</fullName>
        <ecNumber evidence="3">2.8.2.-</ecNumber>
    </recommendedName>
</protein>
<keyword evidence="6" id="KW-1185">Reference proteome</keyword>
<reference evidence="5 6" key="1">
    <citation type="submission" date="2017-09" db="EMBL/GenBank/DDBJ databases">
        <title>WGS assembly of Aquilegia coerulea Goldsmith.</title>
        <authorList>
            <person name="Hodges S."/>
            <person name="Kramer E."/>
            <person name="Nordborg M."/>
            <person name="Tomkins J."/>
            <person name="Borevitz J."/>
            <person name="Derieg N."/>
            <person name="Yan J."/>
            <person name="Mihaltcheva S."/>
            <person name="Hayes R.D."/>
            <person name="Rokhsar D."/>
        </authorList>
    </citation>
    <scope>NUCLEOTIDE SEQUENCE [LARGE SCALE GENOMIC DNA]</scope>
    <source>
        <strain evidence="6">cv. Goldsmith</strain>
    </source>
</reference>
<accession>A0A2G5C7T3</accession>
<dbReference type="PANTHER" id="PTHR11783">
    <property type="entry name" value="SULFOTRANSFERASE SULT"/>
    <property type="match status" value="1"/>
</dbReference>
<dbReference type="AlphaFoldDB" id="A0A2G5C7T3"/>
<dbReference type="OrthoDB" id="205623at2759"/>
<name>A0A2G5C7T3_AQUCA</name>
<evidence type="ECO:0000256" key="2">
    <source>
        <dbReference type="ARBA" id="ARBA00022679"/>
    </source>
</evidence>
<feature type="domain" description="Sulfotransferase" evidence="4">
    <location>
        <begin position="46"/>
        <end position="278"/>
    </location>
</feature>
<dbReference type="GO" id="GO:0008146">
    <property type="term" value="F:sulfotransferase activity"/>
    <property type="evidence" value="ECO:0007669"/>
    <property type="project" value="InterPro"/>
</dbReference>
<evidence type="ECO:0000256" key="3">
    <source>
        <dbReference type="RuleBase" id="RU361155"/>
    </source>
</evidence>
<evidence type="ECO:0000313" key="5">
    <source>
        <dbReference type="EMBL" id="PIA27348.1"/>
    </source>
</evidence>
<dbReference type="InParanoid" id="A0A2G5C7T3"/>
<proteinExistence type="inferred from homology"/>